<evidence type="ECO:0000313" key="1">
    <source>
        <dbReference type="EMBL" id="QNU66272.1"/>
    </source>
</evidence>
<dbReference type="AlphaFoldDB" id="A0A4U7JM50"/>
<proteinExistence type="predicted"/>
<name>A0A4U7JM50_9FIRM</name>
<protein>
    <submittedName>
        <fullName evidence="1">Uncharacterized protein</fullName>
    </submittedName>
</protein>
<dbReference type="RefSeq" id="WP_137697016.1">
    <property type="nucleotide sequence ID" value="NZ_CP061336.1"/>
</dbReference>
<accession>A0A4U7JM50</accession>
<gene>
    <name evidence="1" type="ORF">EHE19_015510</name>
</gene>
<evidence type="ECO:0000313" key="2">
    <source>
        <dbReference type="Proteomes" id="UP000306409"/>
    </source>
</evidence>
<sequence>MTKEEKRNICDNIFEYIKEDLSEWLDDEIFVKTSMEQLGELYYKHTQSTVVNATEELLNAVIRTISPKNVEYNNQIDYYCALCNILHIKELPSLKMINVEKEYEEVFEQKYNLLLTKYQAEMNRIQGRLFQIKLESDAIKNATPSYSFMRDISIKL</sequence>
<dbReference type="KEGG" id="rher:EHE19_015510"/>
<keyword evidence="2" id="KW-1185">Reference proteome</keyword>
<organism evidence="1 2">
    <name type="scientific">Ruminiclostridium herbifermentans</name>
    <dbReference type="NCBI Taxonomy" id="2488810"/>
    <lineage>
        <taxon>Bacteria</taxon>
        <taxon>Bacillati</taxon>
        <taxon>Bacillota</taxon>
        <taxon>Clostridia</taxon>
        <taxon>Eubacteriales</taxon>
        <taxon>Oscillospiraceae</taxon>
        <taxon>Ruminiclostridium</taxon>
    </lineage>
</organism>
<dbReference type="EMBL" id="CP061336">
    <property type="protein sequence ID" value="QNU66272.1"/>
    <property type="molecule type" value="Genomic_DNA"/>
</dbReference>
<dbReference type="OrthoDB" id="2082864at2"/>
<reference evidence="1 2" key="1">
    <citation type="submission" date="2020-09" db="EMBL/GenBank/DDBJ databases">
        <title>Characterization and genome sequencing of Ruminiclostridium sp. nov. MA18.</title>
        <authorList>
            <person name="Rettenmaier R."/>
            <person name="Kowollik M.-L."/>
            <person name="Liebl W."/>
            <person name="Zverlov V."/>
        </authorList>
    </citation>
    <scope>NUCLEOTIDE SEQUENCE [LARGE SCALE GENOMIC DNA]</scope>
    <source>
        <strain evidence="1 2">MA18</strain>
    </source>
</reference>
<dbReference type="Proteomes" id="UP000306409">
    <property type="component" value="Chromosome"/>
</dbReference>